<evidence type="ECO:0000256" key="10">
    <source>
        <dbReference type="ARBA" id="ARBA00048988"/>
    </source>
</evidence>
<dbReference type="PANTHER" id="PTHR11070">
    <property type="entry name" value="UVRD / RECB / PCRA DNA HELICASE FAMILY MEMBER"/>
    <property type="match status" value="1"/>
</dbReference>
<keyword evidence="2 11" id="KW-0547">Nucleotide-binding</keyword>
<dbReference type="InterPro" id="IPR000212">
    <property type="entry name" value="DNA_helicase_UvrD/REP"/>
</dbReference>
<keyword evidence="15" id="KW-1185">Reference proteome</keyword>
<dbReference type="InterPro" id="IPR027417">
    <property type="entry name" value="P-loop_NTPase"/>
</dbReference>
<evidence type="ECO:0000256" key="9">
    <source>
        <dbReference type="ARBA" id="ARBA00034808"/>
    </source>
</evidence>
<protein>
    <recommendedName>
        <fullName evidence="9">DNA 3'-5' helicase</fullName>
        <ecNumber evidence="9">5.6.2.4</ecNumber>
    </recommendedName>
</protein>
<dbReference type="RefSeq" id="WP_086676962.1">
    <property type="nucleotide sequence ID" value="NZ_FNUJ01000002.1"/>
</dbReference>
<dbReference type="STRING" id="218821.SAMN05421837_102840"/>
<dbReference type="PROSITE" id="PS51198">
    <property type="entry name" value="UVRD_HELICASE_ATP_BIND"/>
    <property type="match status" value="1"/>
</dbReference>
<evidence type="ECO:0000256" key="6">
    <source>
        <dbReference type="ARBA" id="ARBA00023125"/>
    </source>
</evidence>
<reference evidence="15" key="1">
    <citation type="submission" date="2016-10" db="EMBL/GenBank/DDBJ databases">
        <authorList>
            <person name="Varghese N."/>
            <person name="Submissions S."/>
        </authorList>
    </citation>
    <scope>NUCLEOTIDE SEQUENCE [LARGE SCALE GENOMIC DNA]</scope>
    <source>
        <strain evidence="15">DSM 44654</strain>
    </source>
</reference>
<dbReference type="AlphaFoldDB" id="A0A1H5QH86"/>
<evidence type="ECO:0000256" key="7">
    <source>
        <dbReference type="ARBA" id="ARBA00023235"/>
    </source>
</evidence>
<evidence type="ECO:0000256" key="4">
    <source>
        <dbReference type="ARBA" id="ARBA00022806"/>
    </source>
</evidence>
<keyword evidence="5 11" id="KW-0067">ATP-binding</keyword>
<dbReference type="Gene3D" id="1.10.10.160">
    <property type="match status" value="1"/>
</dbReference>
<keyword evidence="4 11" id="KW-0347">Helicase</keyword>
<accession>A0A1H5QH86</accession>
<proteinExistence type="inferred from homology"/>
<comment type="similarity">
    <text evidence="1">Belongs to the helicase family. UvrD subfamily.</text>
</comment>
<dbReference type="InterPro" id="IPR014016">
    <property type="entry name" value="UvrD-like_ATP-bd"/>
</dbReference>
<dbReference type="Proteomes" id="UP000198878">
    <property type="component" value="Unassembled WGS sequence"/>
</dbReference>
<keyword evidence="3 11" id="KW-0378">Hydrolase</keyword>
<dbReference type="GO" id="GO:0043138">
    <property type="term" value="F:3'-5' DNA helicase activity"/>
    <property type="evidence" value="ECO:0007669"/>
    <property type="project" value="UniProtKB-EC"/>
</dbReference>
<comment type="catalytic activity">
    <reaction evidence="8">
        <text>Couples ATP hydrolysis with the unwinding of duplex DNA by translocating in the 3'-5' direction.</text>
        <dbReference type="EC" id="5.6.2.4"/>
    </reaction>
</comment>
<dbReference type="InterPro" id="IPR014017">
    <property type="entry name" value="DNA_helicase_UvrD-like_C"/>
</dbReference>
<dbReference type="GO" id="GO:0000725">
    <property type="term" value="P:recombinational repair"/>
    <property type="evidence" value="ECO:0007669"/>
    <property type="project" value="TreeGrafter"/>
</dbReference>
<sequence>MTVTAGVSPSLAAELAGLNDDQRAVARHTGDGVVRAGPGSGKTRALVAKVGYLLEVQVPPRQGVAAITYTRQAAQEITTRLDRLGIRPGRRLACGTVHSWCLSAILRPYGPLLGIPVPEQGTVIDDKATEWVRLLQRCFDDVGLSNQVQYETATITKLRRELAAGLIGDDDTSPMVASARLFDERLLDAGRWDFDAMVARSLRIVREHPAVGRLLASRYSWLVVDEYQDLGPVLHALVLALHDAGVSIAAFGDPDQSVMGFTGADPRYLNELAARGDFRDHSLGVNYRCGQAIVAASHAALQEPRTYRAAPGRADDGAIEPIMADGGLDEHAAIVAGKIDALLASGVAGHDIAILYPARGPLLSALIDEFDAGRIPYVNERDERLPSGELADFVRDCAARAVAGHQPTVLGPNTGATSVATLGDLVRAYAPVREAAGLPPLDRRAADRKFAGLLNSFRSEEPPLHAWLTDLIRELELEAIAAGSSAVRDQQALGKFREAASAYGLEVRDIAAGALQAGKVTLTTYHSAKGREWDVVILPGLVEGIMPGRRWSGRLRLHPEPNPDRLAQDRRSFYVGLTRAKRALVLVYGSFWETDWGSKNEYGVSRFARDVLQHLGVE</sequence>
<evidence type="ECO:0000256" key="3">
    <source>
        <dbReference type="ARBA" id="ARBA00022801"/>
    </source>
</evidence>
<evidence type="ECO:0000259" key="12">
    <source>
        <dbReference type="PROSITE" id="PS51198"/>
    </source>
</evidence>
<evidence type="ECO:0000259" key="13">
    <source>
        <dbReference type="PROSITE" id="PS51217"/>
    </source>
</evidence>
<gene>
    <name evidence="14" type="ORF">SAMN05421837_102840</name>
</gene>
<dbReference type="InterPro" id="IPR013986">
    <property type="entry name" value="DExx_box_DNA_helicase_dom_sf"/>
</dbReference>
<dbReference type="GO" id="GO:0005524">
    <property type="term" value="F:ATP binding"/>
    <property type="evidence" value="ECO:0007669"/>
    <property type="project" value="UniProtKB-UniRule"/>
</dbReference>
<evidence type="ECO:0000256" key="1">
    <source>
        <dbReference type="ARBA" id="ARBA00009922"/>
    </source>
</evidence>
<dbReference type="EMBL" id="FNUJ01000002">
    <property type="protein sequence ID" value="SEF24738.1"/>
    <property type="molecule type" value="Genomic_DNA"/>
</dbReference>
<evidence type="ECO:0000313" key="14">
    <source>
        <dbReference type="EMBL" id="SEF24738.1"/>
    </source>
</evidence>
<keyword evidence="6" id="KW-0238">DNA-binding</keyword>
<evidence type="ECO:0000313" key="15">
    <source>
        <dbReference type="Proteomes" id="UP000198878"/>
    </source>
</evidence>
<feature type="domain" description="UvrD-like helicase ATP-binding" evidence="12">
    <location>
        <begin position="15"/>
        <end position="290"/>
    </location>
</feature>
<evidence type="ECO:0000256" key="11">
    <source>
        <dbReference type="PROSITE-ProRule" id="PRU00560"/>
    </source>
</evidence>
<evidence type="ECO:0000256" key="5">
    <source>
        <dbReference type="ARBA" id="ARBA00022840"/>
    </source>
</evidence>
<dbReference type="GO" id="GO:0003677">
    <property type="term" value="F:DNA binding"/>
    <property type="evidence" value="ECO:0007669"/>
    <property type="project" value="UniProtKB-KW"/>
</dbReference>
<dbReference type="PANTHER" id="PTHR11070:SF2">
    <property type="entry name" value="ATP-DEPENDENT DNA HELICASE SRS2"/>
    <property type="match status" value="1"/>
</dbReference>
<dbReference type="EC" id="5.6.2.4" evidence="9"/>
<dbReference type="OrthoDB" id="9810135at2"/>
<dbReference type="PROSITE" id="PS51217">
    <property type="entry name" value="UVRD_HELICASE_CTER"/>
    <property type="match status" value="1"/>
</dbReference>
<feature type="domain" description="UvrD-like helicase C-terminal" evidence="13">
    <location>
        <begin position="291"/>
        <end position="530"/>
    </location>
</feature>
<name>A0A1H5QH86_9PSEU</name>
<evidence type="ECO:0000256" key="2">
    <source>
        <dbReference type="ARBA" id="ARBA00022741"/>
    </source>
</evidence>
<dbReference type="Pfam" id="PF13361">
    <property type="entry name" value="UvrD_C"/>
    <property type="match status" value="1"/>
</dbReference>
<feature type="binding site" evidence="11">
    <location>
        <begin position="36"/>
        <end position="43"/>
    </location>
    <ligand>
        <name>ATP</name>
        <dbReference type="ChEBI" id="CHEBI:30616"/>
    </ligand>
</feature>
<comment type="catalytic activity">
    <reaction evidence="10">
        <text>ATP + H2O = ADP + phosphate + H(+)</text>
        <dbReference type="Rhea" id="RHEA:13065"/>
        <dbReference type="ChEBI" id="CHEBI:15377"/>
        <dbReference type="ChEBI" id="CHEBI:15378"/>
        <dbReference type="ChEBI" id="CHEBI:30616"/>
        <dbReference type="ChEBI" id="CHEBI:43474"/>
        <dbReference type="ChEBI" id="CHEBI:456216"/>
        <dbReference type="EC" id="5.6.2.4"/>
    </reaction>
</comment>
<keyword evidence="7" id="KW-0413">Isomerase</keyword>
<organism evidence="14 15">
    <name type="scientific">Amycolatopsis pretoriensis</name>
    <dbReference type="NCBI Taxonomy" id="218821"/>
    <lineage>
        <taxon>Bacteria</taxon>
        <taxon>Bacillati</taxon>
        <taxon>Actinomycetota</taxon>
        <taxon>Actinomycetes</taxon>
        <taxon>Pseudonocardiales</taxon>
        <taxon>Pseudonocardiaceae</taxon>
        <taxon>Amycolatopsis</taxon>
    </lineage>
</organism>
<dbReference type="Pfam" id="PF00580">
    <property type="entry name" value="UvrD-helicase"/>
    <property type="match status" value="1"/>
</dbReference>
<dbReference type="Gene3D" id="3.40.50.300">
    <property type="entry name" value="P-loop containing nucleotide triphosphate hydrolases"/>
    <property type="match status" value="3"/>
</dbReference>
<dbReference type="CDD" id="cd17932">
    <property type="entry name" value="DEXQc_UvrD"/>
    <property type="match status" value="1"/>
</dbReference>
<dbReference type="SUPFAM" id="SSF52540">
    <property type="entry name" value="P-loop containing nucleoside triphosphate hydrolases"/>
    <property type="match status" value="1"/>
</dbReference>
<evidence type="ECO:0000256" key="8">
    <source>
        <dbReference type="ARBA" id="ARBA00034617"/>
    </source>
</evidence>
<dbReference type="GO" id="GO:0016887">
    <property type="term" value="F:ATP hydrolysis activity"/>
    <property type="evidence" value="ECO:0007669"/>
    <property type="project" value="RHEA"/>
</dbReference>